<dbReference type="GO" id="GO:0016020">
    <property type="term" value="C:membrane"/>
    <property type="evidence" value="ECO:0007669"/>
    <property type="project" value="GOC"/>
</dbReference>
<keyword evidence="2 7" id="KW-0441">Lipid A biosynthesis</keyword>
<reference evidence="10" key="1">
    <citation type="submission" date="2016-10" db="EMBL/GenBank/DDBJ databases">
        <authorList>
            <person name="Varghese N."/>
            <person name="Submissions S."/>
        </authorList>
    </citation>
    <scope>NUCLEOTIDE SEQUENCE [LARGE SCALE GENOMIC DNA]</scope>
    <source>
        <strain evidence="10">DSM 13327</strain>
    </source>
</reference>
<dbReference type="SUPFAM" id="SSF51161">
    <property type="entry name" value="Trimeric LpxA-like enzymes"/>
    <property type="match status" value="1"/>
</dbReference>
<dbReference type="Pfam" id="PF00132">
    <property type="entry name" value="Hexapep"/>
    <property type="match status" value="3"/>
</dbReference>
<dbReference type="STRING" id="1123291.SAMN04490355_101129"/>
<evidence type="ECO:0000313" key="9">
    <source>
        <dbReference type="EMBL" id="SFL62091.1"/>
    </source>
</evidence>
<proteinExistence type="inferred from homology"/>
<evidence type="ECO:0000256" key="7">
    <source>
        <dbReference type="HAMAP-Rule" id="MF_00523"/>
    </source>
</evidence>
<dbReference type="CDD" id="cd03352">
    <property type="entry name" value="LbH_LpxD"/>
    <property type="match status" value="1"/>
</dbReference>
<keyword evidence="4 7" id="KW-0677">Repeat</keyword>
<comment type="function">
    <text evidence="7">Catalyzes the N-acylation of UDP-3-O-acylglucosamine using 3-hydroxyacyl-ACP as the acyl donor. Is involved in the biosynthesis of lipid A, a phosphorylated glycolipid that anchors the lipopolysaccharide to the outer membrane of the cell.</text>
</comment>
<sequence length="340" mass="35740">MKKTLREIADLVEGVLLGDGDIEITGVTNLEDAGTADISFAVPPHLEKAARSSAAAVIIPMTTTEFSKPAIQVENPRAAFTELLKVYAPKIMIEPGVHPTAVVGQNVTLGENVAIMACAVIDDQVEIGNNTIIYPHTYIGKEAVLGSDCILYSNVTVRERCHIGNRSILHSGAVVGSDGFGFVTIGGRHQKVPQIGNVIIEEDVEIGANTTIDRATTGSTVVKQGTKIDNLVHLGHNVVVGENCFFVAQAGIAGSVKIGNNVTFAGQAGCAGHITIGDNSVFAAKAGVIGNVPAGSFYSGFPARPHKEWLRGEASSNKVPDLLKKVKDLEKRLAAIESKS</sequence>
<dbReference type="InterPro" id="IPR001451">
    <property type="entry name" value="Hexapep"/>
</dbReference>
<dbReference type="Gene3D" id="2.160.10.10">
    <property type="entry name" value="Hexapeptide repeat proteins"/>
    <property type="match status" value="1"/>
</dbReference>
<dbReference type="EC" id="2.3.1.191" evidence="7"/>
<evidence type="ECO:0000256" key="4">
    <source>
        <dbReference type="ARBA" id="ARBA00022737"/>
    </source>
</evidence>
<evidence type="ECO:0000256" key="6">
    <source>
        <dbReference type="ARBA" id="ARBA00023315"/>
    </source>
</evidence>
<keyword evidence="3 7" id="KW-0808">Transferase</keyword>
<comment type="subunit">
    <text evidence="7">Homotrimer.</text>
</comment>
<keyword evidence="1 7" id="KW-0444">Lipid biosynthesis</keyword>
<evidence type="ECO:0000256" key="3">
    <source>
        <dbReference type="ARBA" id="ARBA00022679"/>
    </source>
</evidence>
<protein>
    <recommendedName>
        <fullName evidence="7">UDP-3-O-acylglucosamine N-acyltransferase</fullName>
        <ecNumber evidence="7">2.3.1.191</ecNumber>
    </recommendedName>
</protein>
<dbReference type="InterPro" id="IPR020573">
    <property type="entry name" value="UDP_GlcNAc_AcTrfase_non-rep"/>
</dbReference>
<dbReference type="InterPro" id="IPR007691">
    <property type="entry name" value="LpxD"/>
</dbReference>
<keyword evidence="10" id="KW-1185">Reference proteome</keyword>
<dbReference type="UniPathway" id="UPA00973"/>
<dbReference type="AlphaFoldDB" id="A0A1I4J799"/>
<dbReference type="OrthoDB" id="9784739at2"/>
<comment type="pathway">
    <text evidence="7">Bacterial outer membrane biogenesis; LPS lipid A biosynthesis.</text>
</comment>
<dbReference type="Gene3D" id="3.40.1390.10">
    <property type="entry name" value="MurE/MurF, N-terminal domain"/>
    <property type="match status" value="1"/>
</dbReference>
<feature type="active site" description="Proton acceptor" evidence="7">
    <location>
        <position position="236"/>
    </location>
</feature>
<keyword evidence="6 7" id="KW-0012">Acyltransferase</keyword>
<dbReference type="InterPro" id="IPR011004">
    <property type="entry name" value="Trimer_LpxA-like_sf"/>
</dbReference>
<dbReference type="GO" id="GO:0016410">
    <property type="term" value="F:N-acyltransferase activity"/>
    <property type="evidence" value="ECO:0007669"/>
    <property type="project" value="InterPro"/>
</dbReference>
<evidence type="ECO:0000256" key="5">
    <source>
        <dbReference type="ARBA" id="ARBA00023098"/>
    </source>
</evidence>
<dbReference type="Proteomes" id="UP000199520">
    <property type="component" value="Unassembled WGS sequence"/>
</dbReference>
<dbReference type="RefSeq" id="WP_090934706.1">
    <property type="nucleotide sequence ID" value="NZ_FOTS01000011.1"/>
</dbReference>
<comment type="catalytic activity">
    <reaction evidence="7">
        <text>a UDP-3-O-[(3R)-3-hydroxyacyl]-alpha-D-glucosamine + a (3R)-hydroxyacyl-[ACP] = a UDP-2-N,3-O-bis[(3R)-3-hydroxyacyl]-alpha-D-glucosamine + holo-[ACP] + H(+)</text>
        <dbReference type="Rhea" id="RHEA:53836"/>
        <dbReference type="Rhea" id="RHEA-COMP:9685"/>
        <dbReference type="Rhea" id="RHEA-COMP:9945"/>
        <dbReference type="ChEBI" id="CHEBI:15378"/>
        <dbReference type="ChEBI" id="CHEBI:64479"/>
        <dbReference type="ChEBI" id="CHEBI:78827"/>
        <dbReference type="ChEBI" id="CHEBI:137740"/>
        <dbReference type="ChEBI" id="CHEBI:137748"/>
        <dbReference type="EC" id="2.3.1.191"/>
    </reaction>
</comment>
<dbReference type="PANTHER" id="PTHR43378:SF2">
    <property type="entry name" value="UDP-3-O-ACYLGLUCOSAMINE N-ACYLTRANSFERASE 1, MITOCHONDRIAL-RELATED"/>
    <property type="match status" value="1"/>
</dbReference>
<accession>A0A1I4J799</accession>
<evidence type="ECO:0000256" key="2">
    <source>
        <dbReference type="ARBA" id="ARBA00022556"/>
    </source>
</evidence>
<comment type="similarity">
    <text evidence="7">Belongs to the transferase hexapeptide repeat family. LpxD subfamily.</text>
</comment>
<evidence type="ECO:0000313" key="10">
    <source>
        <dbReference type="Proteomes" id="UP000199520"/>
    </source>
</evidence>
<name>A0A1I4J799_9FIRM</name>
<dbReference type="PANTHER" id="PTHR43378">
    <property type="entry name" value="UDP-3-O-ACYLGLUCOSAMINE N-ACYLTRANSFERASE"/>
    <property type="match status" value="1"/>
</dbReference>
<dbReference type="Pfam" id="PF04613">
    <property type="entry name" value="LpxD"/>
    <property type="match status" value="1"/>
</dbReference>
<dbReference type="HAMAP" id="MF_00523">
    <property type="entry name" value="LpxD"/>
    <property type="match status" value="1"/>
</dbReference>
<evidence type="ECO:0000259" key="8">
    <source>
        <dbReference type="Pfam" id="PF04613"/>
    </source>
</evidence>
<organism evidence="9 10">
    <name type="scientific">Pelosinus propionicus DSM 13327</name>
    <dbReference type="NCBI Taxonomy" id="1123291"/>
    <lineage>
        <taxon>Bacteria</taxon>
        <taxon>Bacillati</taxon>
        <taxon>Bacillota</taxon>
        <taxon>Negativicutes</taxon>
        <taxon>Selenomonadales</taxon>
        <taxon>Sporomusaceae</taxon>
        <taxon>Pelosinus</taxon>
    </lineage>
</organism>
<gene>
    <name evidence="7" type="primary">lpxD</name>
    <name evidence="9" type="ORF">SAMN04490355_101129</name>
</gene>
<dbReference type="NCBIfam" id="TIGR01853">
    <property type="entry name" value="lipid_A_lpxD"/>
    <property type="match status" value="1"/>
</dbReference>
<keyword evidence="5 7" id="KW-0443">Lipid metabolism</keyword>
<dbReference type="GO" id="GO:0009245">
    <property type="term" value="P:lipid A biosynthetic process"/>
    <property type="evidence" value="ECO:0007669"/>
    <property type="project" value="UniProtKB-UniRule"/>
</dbReference>
<feature type="domain" description="UDP-3-O-[3-hydroxymyristoyl] glucosamine N-acyltransferase non-repeat region" evidence="8">
    <location>
        <begin position="21"/>
        <end position="85"/>
    </location>
</feature>
<dbReference type="NCBIfam" id="NF002060">
    <property type="entry name" value="PRK00892.1"/>
    <property type="match status" value="1"/>
</dbReference>
<evidence type="ECO:0000256" key="1">
    <source>
        <dbReference type="ARBA" id="ARBA00022516"/>
    </source>
</evidence>
<dbReference type="GO" id="GO:0103118">
    <property type="term" value="F:UDP-3-O-[(3R)-3-hydroxyacyl]-glucosamine N-acyltransferase activity"/>
    <property type="evidence" value="ECO:0007669"/>
    <property type="project" value="UniProtKB-EC"/>
</dbReference>
<dbReference type="EMBL" id="FOTS01000011">
    <property type="protein sequence ID" value="SFL62091.1"/>
    <property type="molecule type" value="Genomic_DNA"/>
</dbReference>